<dbReference type="SUPFAM" id="SSF52172">
    <property type="entry name" value="CheY-like"/>
    <property type="match status" value="1"/>
</dbReference>
<feature type="domain" description="Response regulatory" evidence="4">
    <location>
        <begin position="6"/>
        <end position="122"/>
    </location>
</feature>
<dbReference type="OrthoDB" id="7826527at2"/>
<dbReference type="PROSITE" id="PS50043">
    <property type="entry name" value="HTH_LUXR_2"/>
    <property type="match status" value="1"/>
</dbReference>
<dbReference type="Pfam" id="PF00072">
    <property type="entry name" value="Response_reg"/>
    <property type="match status" value="1"/>
</dbReference>
<keyword evidence="1" id="KW-0238">DNA-binding</keyword>
<dbReference type="Proteomes" id="UP000019486">
    <property type="component" value="Unassembled WGS sequence"/>
</dbReference>
<dbReference type="PROSITE" id="PS50110">
    <property type="entry name" value="RESPONSE_REGULATORY"/>
    <property type="match status" value="1"/>
</dbReference>
<dbReference type="InterPro" id="IPR039420">
    <property type="entry name" value="WalR-like"/>
</dbReference>
<dbReference type="GO" id="GO:0006355">
    <property type="term" value="P:regulation of DNA-templated transcription"/>
    <property type="evidence" value="ECO:0007669"/>
    <property type="project" value="InterPro"/>
</dbReference>
<evidence type="ECO:0000313" key="5">
    <source>
        <dbReference type="EMBL" id="EWY36666.1"/>
    </source>
</evidence>
<dbReference type="PANTHER" id="PTHR43214:SF42">
    <property type="entry name" value="TRANSCRIPTIONAL REGULATORY PROTEIN DESR"/>
    <property type="match status" value="1"/>
</dbReference>
<accession>W9GVL8</accession>
<keyword evidence="6" id="KW-1185">Reference proteome</keyword>
<comment type="caution">
    <text evidence="2">Lacks conserved residue(s) required for the propagation of feature annotation.</text>
</comment>
<dbReference type="CDD" id="cd06170">
    <property type="entry name" value="LuxR_C_like"/>
    <property type="match status" value="1"/>
</dbReference>
<evidence type="ECO:0000256" key="1">
    <source>
        <dbReference type="ARBA" id="ARBA00023125"/>
    </source>
</evidence>
<dbReference type="RefSeq" id="WP_037460224.1">
    <property type="nucleotide sequence ID" value="NZ_AVFL01000038.1"/>
</dbReference>
<dbReference type="InterPro" id="IPR000792">
    <property type="entry name" value="Tscrpt_reg_LuxR_C"/>
</dbReference>
<dbReference type="PATRIC" id="fig|1385369.3.peg.6318"/>
<comment type="caution">
    <text evidence="5">The sequence shown here is derived from an EMBL/GenBank/DDBJ whole genome shotgun (WGS) entry which is preliminary data.</text>
</comment>
<dbReference type="SUPFAM" id="SSF46894">
    <property type="entry name" value="C-terminal effector domain of the bipartite response regulators"/>
    <property type="match status" value="1"/>
</dbReference>
<dbReference type="InterPro" id="IPR016032">
    <property type="entry name" value="Sig_transdc_resp-reg_C-effctor"/>
</dbReference>
<evidence type="ECO:0000313" key="6">
    <source>
        <dbReference type="Proteomes" id="UP000019486"/>
    </source>
</evidence>
<dbReference type="PROSITE" id="PS00622">
    <property type="entry name" value="HTH_LUXR_1"/>
    <property type="match status" value="1"/>
</dbReference>
<evidence type="ECO:0000256" key="2">
    <source>
        <dbReference type="PROSITE-ProRule" id="PRU00169"/>
    </source>
</evidence>
<dbReference type="Pfam" id="PF00196">
    <property type="entry name" value="GerE"/>
    <property type="match status" value="1"/>
</dbReference>
<dbReference type="InterPro" id="IPR001789">
    <property type="entry name" value="Sig_transdc_resp-reg_receiver"/>
</dbReference>
<name>W9GVL8_9PROT</name>
<sequence>MTTNRDVMLVDSDRLFCAALAALLDTTVFRISAEFSNLADATNAIRQGRRPDLILLNLQSGNPEELGHLKLLRSTASQARMVVLASEMTPQVLSGALQCGADGCLNKTMSCEALQRSLHLVMLGEAVFPRGIADLLMRSAVVDEPAAPASSAAPPALGNELSKREIEILRCLLGGQSNKAIARNLNITESTVKMHFKNVMRKIRAQNRTQAAVWAIQHGISPRLSA</sequence>
<dbReference type="Gene3D" id="3.40.50.2300">
    <property type="match status" value="1"/>
</dbReference>
<gene>
    <name evidence="5" type="ORF">N825_25945</name>
</gene>
<dbReference type="AlphaFoldDB" id="W9GVL8"/>
<reference evidence="5 6" key="1">
    <citation type="submission" date="2013-08" db="EMBL/GenBank/DDBJ databases">
        <title>The genome sequence of Skermanella stibiiresistens.</title>
        <authorList>
            <person name="Zhu W."/>
            <person name="Wang G."/>
        </authorList>
    </citation>
    <scope>NUCLEOTIDE SEQUENCE [LARGE SCALE GENOMIC DNA]</scope>
    <source>
        <strain evidence="5 6">SB22</strain>
    </source>
</reference>
<evidence type="ECO:0000259" key="3">
    <source>
        <dbReference type="PROSITE" id="PS50043"/>
    </source>
</evidence>
<proteinExistence type="predicted"/>
<evidence type="ECO:0000259" key="4">
    <source>
        <dbReference type="PROSITE" id="PS50110"/>
    </source>
</evidence>
<dbReference type="PRINTS" id="PR00038">
    <property type="entry name" value="HTHLUXR"/>
</dbReference>
<dbReference type="SMART" id="SM00421">
    <property type="entry name" value="HTH_LUXR"/>
    <property type="match status" value="1"/>
</dbReference>
<dbReference type="GO" id="GO:0003677">
    <property type="term" value="F:DNA binding"/>
    <property type="evidence" value="ECO:0007669"/>
    <property type="project" value="UniProtKB-KW"/>
</dbReference>
<feature type="domain" description="HTH luxR-type" evidence="3">
    <location>
        <begin position="154"/>
        <end position="219"/>
    </location>
</feature>
<dbReference type="GO" id="GO:0000160">
    <property type="term" value="P:phosphorelay signal transduction system"/>
    <property type="evidence" value="ECO:0007669"/>
    <property type="project" value="InterPro"/>
</dbReference>
<dbReference type="EMBL" id="AVFL01000038">
    <property type="protein sequence ID" value="EWY36666.1"/>
    <property type="molecule type" value="Genomic_DNA"/>
</dbReference>
<dbReference type="STRING" id="1385369.N825_25945"/>
<dbReference type="InterPro" id="IPR011006">
    <property type="entry name" value="CheY-like_superfamily"/>
</dbReference>
<dbReference type="PANTHER" id="PTHR43214">
    <property type="entry name" value="TWO-COMPONENT RESPONSE REGULATOR"/>
    <property type="match status" value="1"/>
</dbReference>
<organism evidence="5 6">
    <name type="scientific">Skermanella stibiiresistens SB22</name>
    <dbReference type="NCBI Taxonomy" id="1385369"/>
    <lineage>
        <taxon>Bacteria</taxon>
        <taxon>Pseudomonadati</taxon>
        <taxon>Pseudomonadota</taxon>
        <taxon>Alphaproteobacteria</taxon>
        <taxon>Rhodospirillales</taxon>
        <taxon>Azospirillaceae</taxon>
        <taxon>Skermanella</taxon>
    </lineage>
</organism>
<protein>
    <submittedName>
        <fullName evidence="5">Regulator</fullName>
    </submittedName>
</protein>
<dbReference type="SMART" id="SM00448">
    <property type="entry name" value="REC"/>
    <property type="match status" value="1"/>
</dbReference>